<evidence type="ECO:0000313" key="8">
    <source>
        <dbReference type="RefSeq" id="XP_023165249.1"/>
    </source>
</evidence>
<dbReference type="PANTHER" id="PTHR46437">
    <property type="entry name" value="MORN REPEAT-CONTAINING PROTEIN 5"/>
    <property type="match status" value="1"/>
</dbReference>
<dbReference type="GeneID" id="111595658"/>
<sequence>MERLTTRSAIKSGVLTGSKFFGNCNELGMQNYGIYIYPDGTKYLGQFHNNRFHGNGTIQLPQPYSVYFSVLHQHGKLLHIYRISFSDMLQVQFKITNQGLSFEDWNYCTAQDRRFNSECLLKTNAKESVGSAGSIVLESMESAEGQAELNPMHRNIFDLGFGKLNDINMLIDIPTHISASPQIYVGCRKVRRWIRENCRHGPLQGKHLKQEVLAKFARQIIRNNLESAEEIDSHPIRQHAKKLVRNSKVCRRSKSEDSSCSAKEMRLHLASTSRSWSSLMDHTWTVTHDPPYQRISTRNYPIRRSKTEENVCRLN</sequence>
<organism evidence="7 8">
    <name type="scientific">Drosophila hydei</name>
    <name type="common">Fruit fly</name>
    <dbReference type="NCBI Taxonomy" id="7224"/>
    <lineage>
        <taxon>Eukaryota</taxon>
        <taxon>Metazoa</taxon>
        <taxon>Ecdysozoa</taxon>
        <taxon>Arthropoda</taxon>
        <taxon>Hexapoda</taxon>
        <taxon>Insecta</taxon>
        <taxon>Pterygota</taxon>
        <taxon>Neoptera</taxon>
        <taxon>Endopterygota</taxon>
        <taxon>Diptera</taxon>
        <taxon>Brachycera</taxon>
        <taxon>Muscomorpha</taxon>
        <taxon>Ephydroidea</taxon>
        <taxon>Drosophilidae</taxon>
        <taxon>Drosophila</taxon>
    </lineage>
</organism>
<keyword evidence="3" id="KW-0677">Repeat</keyword>
<dbReference type="SUPFAM" id="SSF82185">
    <property type="entry name" value="Histone H3 K4-specific methyltransferase SET7/9 N-terminal domain"/>
    <property type="match status" value="1"/>
</dbReference>
<dbReference type="RefSeq" id="XP_023165249.1">
    <property type="nucleotide sequence ID" value="XM_023309481.2"/>
</dbReference>
<dbReference type="GO" id="GO:0031514">
    <property type="term" value="C:motile cilium"/>
    <property type="evidence" value="ECO:0007669"/>
    <property type="project" value="UniProtKB-SubCell"/>
</dbReference>
<dbReference type="KEGG" id="dhe:111595658"/>
<keyword evidence="4" id="KW-0282">Flagellum</keyword>
<evidence type="ECO:0000256" key="5">
    <source>
        <dbReference type="ARBA" id="ARBA00023069"/>
    </source>
</evidence>
<keyword evidence="7" id="KW-1185">Reference proteome</keyword>
<dbReference type="PANTHER" id="PTHR46437:SF1">
    <property type="entry name" value="MORN REPEAT-CONTAINING PROTEIN 5"/>
    <property type="match status" value="1"/>
</dbReference>
<evidence type="ECO:0000256" key="3">
    <source>
        <dbReference type="ARBA" id="ARBA00022737"/>
    </source>
</evidence>
<reference evidence="8" key="1">
    <citation type="submission" date="2025-08" db="UniProtKB">
        <authorList>
            <consortium name="RefSeq"/>
        </authorList>
    </citation>
    <scope>IDENTIFICATION</scope>
    <source>
        <strain evidence="8">15085-1641.00</strain>
        <tissue evidence="8">Whole body</tissue>
    </source>
</reference>
<evidence type="ECO:0000256" key="2">
    <source>
        <dbReference type="ARBA" id="ARBA00016322"/>
    </source>
</evidence>
<keyword evidence="6" id="KW-0966">Cell projection</keyword>
<comment type="subcellular location">
    <subcellularLocation>
        <location evidence="1">Cell projection</location>
        <location evidence="1">Cilium</location>
        <location evidence="1">Flagellum</location>
    </subcellularLocation>
</comment>
<dbReference type="Pfam" id="PF02493">
    <property type="entry name" value="MORN"/>
    <property type="match status" value="2"/>
</dbReference>
<evidence type="ECO:0000256" key="1">
    <source>
        <dbReference type="ARBA" id="ARBA00004230"/>
    </source>
</evidence>
<evidence type="ECO:0000313" key="7">
    <source>
        <dbReference type="Proteomes" id="UP000504633"/>
    </source>
</evidence>
<evidence type="ECO:0000256" key="4">
    <source>
        <dbReference type="ARBA" id="ARBA00022846"/>
    </source>
</evidence>
<gene>
    <name evidence="8" type="primary">LOC111595658</name>
</gene>
<dbReference type="Proteomes" id="UP000504633">
    <property type="component" value="Unplaced"/>
</dbReference>
<evidence type="ECO:0000256" key="6">
    <source>
        <dbReference type="ARBA" id="ARBA00023273"/>
    </source>
</evidence>
<keyword evidence="5" id="KW-0969">Cilium</keyword>
<proteinExistence type="predicted"/>
<protein>
    <recommendedName>
        <fullName evidence="2">MORN repeat-containing protein 5</fullName>
    </recommendedName>
</protein>
<dbReference type="InterPro" id="IPR042814">
    <property type="entry name" value="Morn5"/>
</dbReference>
<dbReference type="OMA" id="YPIRRSK"/>
<dbReference type="InterPro" id="IPR003409">
    <property type="entry name" value="MORN"/>
</dbReference>
<dbReference type="OrthoDB" id="300500at2759"/>
<name>A0A6J1LE40_DROHY</name>
<dbReference type="AlphaFoldDB" id="A0A6J1LE40"/>
<accession>A0A6J1LE40</accession>